<dbReference type="OrthoDB" id="9997163at2759"/>
<accession>A0A183J8D2</accession>
<gene>
    <name evidence="3" type="ORF">SBAD_LOCUS12131</name>
</gene>
<dbReference type="GO" id="GO:0005634">
    <property type="term" value="C:nucleus"/>
    <property type="evidence" value="ECO:0007669"/>
    <property type="project" value="UniProtKB-SubCell"/>
</dbReference>
<dbReference type="GO" id="GO:0051276">
    <property type="term" value="P:chromosome organization"/>
    <property type="evidence" value="ECO:0007669"/>
    <property type="project" value="TreeGrafter"/>
</dbReference>
<evidence type="ECO:0000313" key="3">
    <source>
        <dbReference type="EMBL" id="VDP45734.1"/>
    </source>
</evidence>
<dbReference type="InterPro" id="IPR051387">
    <property type="entry name" value="BAF"/>
</dbReference>
<comment type="subcellular location">
    <subcellularLocation>
        <location evidence="1">Nucleus</location>
    </subcellularLocation>
</comment>
<dbReference type="SMART" id="SM01023">
    <property type="entry name" value="BAF"/>
    <property type="match status" value="1"/>
</dbReference>
<organism evidence="5">
    <name type="scientific">Soboliphyme baturini</name>
    <dbReference type="NCBI Taxonomy" id="241478"/>
    <lineage>
        <taxon>Eukaryota</taxon>
        <taxon>Metazoa</taxon>
        <taxon>Ecdysozoa</taxon>
        <taxon>Nematoda</taxon>
        <taxon>Enoplea</taxon>
        <taxon>Dorylaimia</taxon>
        <taxon>Dioctophymatida</taxon>
        <taxon>Dioctophymatoidea</taxon>
        <taxon>Soboliphymatidae</taxon>
        <taxon>Soboliphyme</taxon>
    </lineage>
</organism>
<dbReference type="GO" id="GO:0000793">
    <property type="term" value="C:condensed chromosome"/>
    <property type="evidence" value="ECO:0007669"/>
    <property type="project" value="TreeGrafter"/>
</dbReference>
<dbReference type="InterPro" id="IPR036617">
    <property type="entry name" value="BAF_sf"/>
</dbReference>
<evidence type="ECO:0000256" key="1">
    <source>
        <dbReference type="ARBA" id="ARBA00004123"/>
    </source>
</evidence>
<dbReference type="Proteomes" id="UP000270296">
    <property type="component" value="Unassembled WGS sequence"/>
</dbReference>
<dbReference type="PANTHER" id="PTHR47507:SF6">
    <property type="entry name" value="BARRIER-TO-AUTOINTEGRATION FACTOR"/>
    <property type="match status" value="1"/>
</dbReference>
<proteinExistence type="predicted"/>
<protein>
    <submittedName>
        <fullName evidence="5">Barrier to autointegration factor</fullName>
    </submittedName>
</protein>
<evidence type="ECO:0000313" key="4">
    <source>
        <dbReference type="Proteomes" id="UP000270296"/>
    </source>
</evidence>
<sequence>MPTTSVKHRDFVGEPMAEKEVTSLAGIGEVYGKKLADQGFDKASLERTFGCEEFYHYCSEMAVVRLLL</sequence>
<dbReference type="GO" id="GO:0003677">
    <property type="term" value="F:DNA binding"/>
    <property type="evidence" value="ECO:0007669"/>
    <property type="project" value="InterPro"/>
</dbReference>
<evidence type="ECO:0000313" key="5">
    <source>
        <dbReference type="WBParaSite" id="SBAD_0001253501-mRNA-1"/>
    </source>
</evidence>
<dbReference type="Gene3D" id="1.10.150.40">
    <property type="entry name" value="Barrier-to-autointegration factor, BAF"/>
    <property type="match status" value="1"/>
</dbReference>
<name>A0A183J8D2_9BILA</name>
<dbReference type="WBParaSite" id="SBAD_0001253501-mRNA-1">
    <property type="protein sequence ID" value="SBAD_0001253501-mRNA-1"/>
    <property type="gene ID" value="SBAD_0001253501"/>
</dbReference>
<evidence type="ECO:0000256" key="2">
    <source>
        <dbReference type="ARBA" id="ARBA00023242"/>
    </source>
</evidence>
<keyword evidence="2" id="KW-0539">Nucleus</keyword>
<dbReference type="Pfam" id="PF02961">
    <property type="entry name" value="SAM_BAF"/>
    <property type="match status" value="1"/>
</dbReference>
<dbReference type="EMBL" id="UZAM01017044">
    <property type="protein sequence ID" value="VDP45734.1"/>
    <property type="molecule type" value="Genomic_DNA"/>
</dbReference>
<reference evidence="3 4" key="2">
    <citation type="submission" date="2018-11" db="EMBL/GenBank/DDBJ databases">
        <authorList>
            <consortium name="Pathogen Informatics"/>
        </authorList>
    </citation>
    <scope>NUCLEOTIDE SEQUENCE [LARGE SCALE GENOMIC DNA]</scope>
</reference>
<dbReference type="AlphaFoldDB" id="A0A183J8D2"/>
<keyword evidence="4" id="KW-1185">Reference proteome</keyword>
<reference evidence="5" key="1">
    <citation type="submission" date="2016-06" db="UniProtKB">
        <authorList>
            <consortium name="WormBaseParasite"/>
        </authorList>
    </citation>
    <scope>IDENTIFICATION</scope>
</reference>
<dbReference type="InterPro" id="IPR004122">
    <property type="entry name" value="BAF_prot"/>
</dbReference>
<dbReference type="SUPFAM" id="SSF47798">
    <property type="entry name" value="Barrier-to-autointegration factor, BAF"/>
    <property type="match status" value="1"/>
</dbReference>
<dbReference type="PANTHER" id="PTHR47507">
    <property type="entry name" value="BARRIER TO AUTOINTEGRATION FACTOR 2"/>
    <property type="match status" value="1"/>
</dbReference>